<keyword evidence="8" id="KW-1185">Reference proteome</keyword>
<evidence type="ECO:0000313" key="8">
    <source>
        <dbReference type="Proteomes" id="UP000749040"/>
    </source>
</evidence>
<evidence type="ECO:0000313" key="7">
    <source>
        <dbReference type="EMBL" id="MBM9510082.1"/>
    </source>
</evidence>
<dbReference type="PANTHER" id="PTHR30086">
    <property type="entry name" value="ARGININE EXPORTER PROTEIN ARGO"/>
    <property type="match status" value="1"/>
</dbReference>
<dbReference type="Pfam" id="PF01810">
    <property type="entry name" value="LysE"/>
    <property type="match status" value="1"/>
</dbReference>
<dbReference type="InterPro" id="IPR001123">
    <property type="entry name" value="LeuE-type"/>
</dbReference>
<evidence type="ECO:0000256" key="6">
    <source>
        <dbReference type="SAM" id="Phobius"/>
    </source>
</evidence>
<gene>
    <name evidence="7" type="ORF">ITX44_37095</name>
</gene>
<protein>
    <submittedName>
        <fullName evidence="7">LysE family transporter</fullName>
    </submittedName>
</protein>
<feature type="transmembrane region" description="Helical" evidence="6">
    <location>
        <begin position="198"/>
        <end position="216"/>
    </location>
</feature>
<feature type="transmembrane region" description="Helical" evidence="6">
    <location>
        <begin position="158"/>
        <end position="177"/>
    </location>
</feature>
<organism evidence="7 8">
    <name type="scientific">Actinacidiphila acididurans</name>
    <dbReference type="NCBI Taxonomy" id="2784346"/>
    <lineage>
        <taxon>Bacteria</taxon>
        <taxon>Bacillati</taxon>
        <taxon>Actinomycetota</taxon>
        <taxon>Actinomycetes</taxon>
        <taxon>Kitasatosporales</taxon>
        <taxon>Streptomycetaceae</taxon>
        <taxon>Actinacidiphila</taxon>
    </lineage>
</organism>
<accession>A0ABS2U508</accession>
<keyword evidence="3 6" id="KW-0812">Transmembrane</keyword>
<keyword evidence="5 6" id="KW-0472">Membrane</keyword>
<comment type="subcellular location">
    <subcellularLocation>
        <location evidence="1">Cell membrane</location>
        <topology evidence="1">Multi-pass membrane protein</topology>
    </subcellularLocation>
</comment>
<dbReference type="EMBL" id="JADKYB010000031">
    <property type="protein sequence ID" value="MBM9510082.1"/>
    <property type="molecule type" value="Genomic_DNA"/>
</dbReference>
<reference evidence="7 8" key="1">
    <citation type="submission" date="2021-01" db="EMBL/GenBank/DDBJ databases">
        <title>Streptomyces acididurans sp. nov., isolated from a peat swamp forest soil.</title>
        <authorList>
            <person name="Chantavorakit T."/>
            <person name="Duangmal K."/>
        </authorList>
    </citation>
    <scope>NUCLEOTIDE SEQUENCE [LARGE SCALE GENOMIC DNA]</scope>
    <source>
        <strain evidence="7 8">KK5PA1</strain>
    </source>
</reference>
<evidence type="ECO:0000256" key="1">
    <source>
        <dbReference type="ARBA" id="ARBA00004651"/>
    </source>
</evidence>
<evidence type="ECO:0000256" key="4">
    <source>
        <dbReference type="ARBA" id="ARBA00022989"/>
    </source>
</evidence>
<evidence type="ECO:0000256" key="3">
    <source>
        <dbReference type="ARBA" id="ARBA00022692"/>
    </source>
</evidence>
<proteinExistence type="predicted"/>
<keyword evidence="4 6" id="KW-1133">Transmembrane helix</keyword>
<evidence type="ECO:0000256" key="5">
    <source>
        <dbReference type="ARBA" id="ARBA00023136"/>
    </source>
</evidence>
<sequence length="218" mass="22076">MTAVTASFLATSALVILSPGPDAVLTVHLVLRTGRRAPACAGAAGMLTAGAGHAALALSGVSLALRTDPAAWTALRWAGALVLFGWGLSVLAAALRPNRASGGKGPPGGSLTLRRCYGLGVLSTGSNPKVGVFLLAYLPQFVGPHDPPQRTMALLAGVYLAIAAGWLALLVVATDLARRRGAGRARGSTARAARRRSAVEGLLGLVFIGFAVRLALLG</sequence>
<feature type="transmembrane region" description="Helical" evidence="6">
    <location>
        <begin position="116"/>
        <end position="138"/>
    </location>
</feature>
<evidence type="ECO:0000256" key="2">
    <source>
        <dbReference type="ARBA" id="ARBA00022475"/>
    </source>
</evidence>
<keyword evidence="2" id="KW-1003">Cell membrane</keyword>
<comment type="caution">
    <text evidence="7">The sequence shown here is derived from an EMBL/GenBank/DDBJ whole genome shotgun (WGS) entry which is preliminary data.</text>
</comment>
<feature type="transmembrane region" description="Helical" evidence="6">
    <location>
        <begin position="77"/>
        <end position="95"/>
    </location>
</feature>
<name>A0ABS2U508_9ACTN</name>
<dbReference type="Proteomes" id="UP000749040">
    <property type="component" value="Unassembled WGS sequence"/>
</dbReference>
<dbReference type="PANTHER" id="PTHR30086:SF20">
    <property type="entry name" value="ARGININE EXPORTER PROTEIN ARGO-RELATED"/>
    <property type="match status" value="1"/>
</dbReference>
<dbReference type="RefSeq" id="WP_205363759.1">
    <property type="nucleotide sequence ID" value="NZ_JADKYB010000031.1"/>
</dbReference>
<feature type="transmembrane region" description="Helical" evidence="6">
    <location>
        <begin position="43"/>
        <end position="65"/>
    </location>
</feature>